<dbReference type="PANTHER" id="PTHR10846:SF8">
    <property type="entry name" value="INNER MEMBRANE PROTEIN YRBG"/>
    <property type="match status" value="1"/>
</dbReference>
<dbReference type="Proteomes" id="UP000243819">
    <property type="component" value="Unassembled WGS sequence"/>
</dbReference>
<dbReference type="RefSeq" id="WP_091349910.1">
    <property type="nucleotide sequence ID" value="NZ_FOIF01000013.1"/>
</dbReference>
<keyword evidence="2 5" id="KW-0812">Transmembrane</keyword>
<feature type="transmembrane region" description="Helical" evidence="5">
    <location>
        <begin position="275"/>
        <end position="294"/>
    </location>
</feature>
<dbReference type="InterPro" id="IPR004481">
    <property type="entry name" value="K/Na/Ca-exchanger"/>
</dbReference>
<keyword evidence="8" id="KW-1185">Reference proteome</keyword>
<dbReference type="STRING" id="1120990.SAMN03080614_101335"/>
<feature type="domain" description="Sodium/calcium exchanger membrane region" evidence="6">
    <location>
        <begin position="2"/>
        <end position="143"/>
    </location>
</feature>
<dbReference type="GO" id="GO:0005886">
    <property type="term" value="C:plasma membrane"/>
    <property type="evidence" value="ECO:0007669"/>
    <property type="project" value="TreeGrafter"/>
</dbReference>
<organism evidence="7 8">
    <name type="scientific">Anaerobranca gottschalkii DSM 13577</name>
    <dbReference type="NCBI Taxonomy" id="1120990"/>
    <lineage>
        <taxon>Bacteria</taxon>
        <taxon>Bacillati</taxon>
        <taxon>Bacillota</taxon>
        <taxon>Clostridia</taxon>
        <taxon>Eubacteriales</taxon>
        <taxon>Proteinivoracaceae</taxon>
        <taxon>Anaerobranca</taxon>
    </lineage>
</organism>
<evidence type="ECO:0000256" key="3">
    <source>
        <dbReference type="ARBA" id="ARBA00022989"/>
    </source>
</evidence>
<feature type="transmembrane region" description="Helical" evidence="5">
    <location>
        <begin position="243"/>
        <end position="263"/>
    </location>
</feature>
<feature type="transmembrane region" description="Helical" evidence="5">
    <location>
        <begin position="66"/>
        <end position="88"/>
    </location>
</feature>
<keyword evidence="4 5" id="KW-0472">Membrane</keyword>
<dbReference type="AlphaFoldDB" id="A0A1H9ZUJ2"/>
<evidence type="ECO:0000256" key="4">
    <source>
        <dbReference type="ARBA" id="ARBA00023136"/>
    </source>
</evidence>
<dbReference type="GO" id="GO:0005262">
    <property type="term" value="F:calcium channel activity"/>
    <property type="evidence" value="ECO:0007669"/>
    <property type="project" value="TreeGrafter"/>
</dbReference>
<accession>A0A1H9ZUJ2</accession>
<feature type="transmembrane region" description="Helical" evidence="5">
    <location>
        <begin position="306"/>
        <end position="326"/>
    </location>
</feature>
<feature type="transmembrane region" description="Helical" evidence="5">
    <location>
        <begin position="6"/>
        <end position="24"/>
    </location>
</feature>
<dbReference type="Pfam" id="PF01699">
    <property type="entry name" value="Na_Ca_ex"/>
    <property type="match status" value="2"/>
</dbReference>
<name>A0A1H9ZUJ2_9FIRM</name>
<evidence type="ECO:0000256" key="2">
    <source>
        <dbReference type="ARBA" id="ARBA00022692"/>
    </source>
</evidence>
<proteinExistence type="predicted"/>
<evidence type="ECO:0000256" key="1">
    <source>
        <dbReference type="ARBA" id="ARBA00004141"/>
    </source>
</evidence>
<feature type="transmembrane region" description="Helical" evidence="5">
    <location>
        <begin position="100"/>
        <end position="122"/>
    </location>
</feature>
<evidence type="ECO:0000313" key="7">
    <source>
        <dbReference type="EMBL" id="SES85456.1"/>
    </source>
</evidence>
<protein>
    <submittedName>
        <fullName evidence="7">Cation:H+ antiporter</fullName>
    </submittedName>
</protein>
<feature type="transmembrane region" description="Helical" evidence="5">
    <location>
        <begin position="171"/>
        <end position="189"/>
    </location>
</feature>
<reference evidence="8" key="1">
    <citation type="submission" date="2016-10" db="EMBL/GenBank/DDBJ databases">
        <authorList>
            <person name="Varghese N."/>
            <person name="Submissions S."/>
        </authorList>
    </citation>
    <scope>NUCLEOTIDE SEQUENCE [LARGE SCALE GENOMIC DNA]</scope>
    <source>
        <strain evidence="8">DSM 13577</strain>
    </source>
</reference>
<dbReference type="GO" id="GO:0006874">
    <property type="term" value="P:intracellular calcium ion homeostasis"/>
    <property type="evidence" value="ECO:0007669"/>
    <property type="project" value="TreeGrafter"/>
</dbReference>
<feature type="transmembrane region" description="Helical" evidence="5">
    <location>
        <begin position="209"/>
        <end position="231"/>
    </location>
</feature>
<dbReference type="Gene3D" id="1.20.1420.30">
    <property type="entry name" value="NCX, central ion-binding region"/>
    <property type="match status" value="1"/>
</dbReference>
<dbReference type="EMBL" id="FOIF01000013">
    <property type="protein sequence ID" value="SES85456.1"/>
    <property type="molecule type" value="Genomic_DNA"/>
</dbReference>
<evidence type="ECO:0000259" key="6">
    <source>
        <dbReference type="Pfam" id="PF01699"/>
    </source>
</evidence>
<sequence length="328" mass="34764">MVWLYFFVSAALIVYAGMSLSKNADIIAEKTGLGGALIGALLLPVVTSLPEIVTSAQAAIIGNPDIAVGNVFGSNMFNIVIIAIVDLVQGRGPLMIHIKLGHILTAGIGILLSALAAAFIIIKMNIAIFGIGIDTLILLLVYLAGTRLILRYNRRHNLEEENEEVYSNISLKKGIIGFIISGIIIVFSGRMLANTGNEIAQITGLGSSFVGSFLIAITTSLPELVATFTAAKMGAFDMAIGNILGANVMNILIIFLTDLFYVGNPVLSSISIENGITGLFGICLSVIAIIGIIYRSRKSVFTLGYDSWAIVIGYILAALLLFNLGINL</sequence>
<comment type="subcellular location">
    <subcellularLocation>
        <location evidence="1">Membrane</location>
        <topology evidence="1">Multi-pass membrane protein</topology>
    </subcellularLocation>
</comment>
<dbReference type="GO" id="GO:0008273">
    <property type="term" value="F:calcium, potassium:sodium antiporter activity"/>
    <property type="evidence" value="ECO:0007669"/>
    <property type="project" value="TreeGrafter"/>
</dbReference>
<dbReference type="PANTHER" id="PTHR10846">
    <property type="entry name" value="SODIUM/POTASSIUM/CALCIUM EXCHANGER"/>
    <property type="match status" value="1"/>
</dbReference>
<feature type="transmembrane region" description="Helical" evidence="5">
    <location>
        <begin position="36"/>
        <end position="60"/>
    </location>
</feature>
<evidence type="ECO:0000256" key="5">
    <source>
        <dbReference type="SAM" id="Phobius"/>
    </source>
</evidence>
<gene>
    <name evidence="7" type="ORF">SAMN03080614_101335</name>
</gene>
<dbReference type="InterPro" id="IPR004837">
    <property type="entry name" value="NaCa_Exmemb"/>
</dbReference>
<dbReference type="OrthoDB" id="9794225at2"/>
<keyword evidence="3 5" id="KW-1133">Transmembrane helix</keyword>
<feature type="transmembrane region" description="Helical" evidence="5">
    <location>
        <begin position="128"/>
        <end position="150"/>
    </location>
</feature>
<dbReference type="InterPro" id="IPR044880">
    <property type="entry name" value="NCX_ion-bd_dom_sf"/>
</dbReference>
<evidence type="ECO:0000313" key="8">
    <source>
        <dbReference type="Proteomes" id="UP000243819"/>
    </source>
</evidence>
<feature type="domain" description="Sodium/calcium exchanger membrane region" evidence="6">
    <location>
        <begin position="174"/>
        <end position="320"/>
    </location>
</feature>